<evidence type="ECO:0000313" key="3">
    <source>
        <dbReference type="Proteomes" id="UP001207918"/>
    </source>
</evidence>
<feature type="domain" description="AbiEi antitoxin N-terminal" evidence="1">
    <location>
        <begin position="10"/>
        <end position="47"/>
    </location>
</feature>
<reference evidence="2 3" key="1">
    <citation type="submission" date="2021-03" db="EMBL/GenBank/DDBJ databases">
        <title>Aliifodinibius sp. nov., a new bacterium isolated from saline soil.</title>
        <authorList>
            <person name="Galisteo C."/>
            <person name="De La Haba R."/>
            <person name="Sanchez-Porro C."/>
            <person name="Ventosa A."/>
        </authorList>
    </citation>
    <scope>NUCLEOTIDE SEQUENCE [LARGE SCALE GENOMIC DNA]</scope>
    <source>
        <strain evidence="2 3">1BSP15-2V2</strain>
    </source>
</reference>
<protein>
    <submittedName>
        <fullName evidence="2">Type IV toxin-antitoxin system AbiEi family antitoxin domain-containing protein</fullName>
    </submittedName>
</protein>
<evidence type="ECO:0000313" key="2">
    <source>
        <dbReference type="EMBL" id="MCW9708833.1"/>
    </source>
</evidence>
<evidence type="ECO:0000259" key="1">
    <source>
        <dbReference type="Pfam" id="PF13338"/>
    </source>
</evidence>
<accession>A0ABT3PSK3</accession>
<dbReference type="Proteomes" id="UP001207918">
    <property type="component" value="Unassembled WGS sequence"/>
</dbReference>
<gene>
    <name evidence="2" type="ORF">J6I44_18380</name>
</gene>
<organism evidence="2 3">
    <name type="scientific">Fodinibius salsisoli</name>
    <dbReference type="NCBI Taxonomy" id="2820877"/>
    <lineage>
        <taxon>Bacteria</taxon>
        <taxon>Pseudomonadati</taxon>
        <taxon>Balneolota</taxon>
        <taxon>Balneolia</taxon>
        <taxon>Balneolales</taxon>
        <taxon>Balneolaceae</taxon>
        <taxon>Fodinibius</taxon>
    </lineage>
</organism>
<keyword evidence="3" id="KW-1185">Reference proteome</keyword>
<proteinExistence type="predicted"/>
<name>A0ABT3PSK3_9BACT</name>
<dbReference type="InterPro" id="IPR025159">
    <property type="entry name" value="AbiEi_N"/>
</dbReference>
<dbReference type="Pfam" id="PF13338">
    <property type="entry name" value="AbiEi_4"/>
    <property type="match status" value="1"/>
</dbReference>
<dbReference type="EMBL" id="JAGGJA010000017">
    <property type="protein sequence ID" value="MCW9708833.1"/>
    <property type="molecule type" value="Genomic_DNA"/>
</dbReference>
<sequence>MSDSIFIYMRDKGGYATMKELKEAGIHTRKIKEARRKNLLIKLSQGFIS</sequence>
<comment type="caution">
    <text evidence="2">The sequence shown here is derived from an EMBL/GenBank/DDBJ whole genome shotgun (WGS) entry which is preliminary data.</text>
</comment>